<keyword evidence="3" id="KW-1185">Reference proteome</keyword>
<accession>A0A318SF73</accession>
<sequence>MKLAGLAPVLSPDARLLLLGSFPGARSLAERRYYGHPQNQFWKILSELWRTDLVPLGYEARLQALRDRGLALWDVYGSCEREGSLDAAIRNPRLNDFAALSGACPRLEAVAHNGAESFRHAPQVAAALAAADDAEPFPVYKLPSTSPAHASWTFAQKCEVWRTVFRRHGLL</sequence>
<dbReference type="OrthoDB" id="9799921at2"/>
<proteinExistence type="predicted"/>
<name>A0A318SF73_9BURK</name>
<dbReference type="RefSeq" id="WP_110466558.1">
    <property type="nucleotide sequence ID" value="NZ_JAMOFZ010000022.1"/>
</dbReference>
<dbReference type="InterPro" id="IPR005122">
    <property type="entry name" value="Uracil-DNA_glycosylase-like"/>
</dbReference>
<dbReference type="Proteomes" id="UP000247540">
    <property type="component" value="Unassembled WGS sequence"/>
</dbReference>
<dbReference type="SMART" id="SM00986">
    <property type="entry name" value="UDG"/>
    <property type="match status" value="1"/>
</dbReference>
<dbReference type="NCBIfam" id="TIGR04274">
    <property type="entry name" value="hypoxanDNAglyco"/>
    <property type="match status" value="1"/>
</dbReference>
<dbReference type="CDD" id="cd10032">
    <property type="entry name" value="UDG-F6_HDG"/>
    <property type="match status" value="1"/>
</dbReference>
<evidence type="ECO:0000313" key="2">
    <source>
        <dbReference type="EMBL" id="PYE74911.1"/>
    </source>
</evidence>
<reference evidence="2 3" key="1">
    <citation type="submission" date="2018-06" db="EMBL/GenBank/DDBJ databases">
        <title>Genomic Encyclopedia of Type Strains, Phase III (KMG-III): the genomes of soil and plant-associated and newly described type strains.</title>
        <authorList>
            <person name="Whitman W."/>
        </authorList>
    </citation>
    <scope>NUCLEOTIDE SEQUENCE [LARGE SCALE GENOMIC DNA]</scope>
    <source>
        <strain evidence="2 3">CECT 7646</strain>
    </source>
</reference>
<gene>
    <name evidence="2" type="ORF">DFQ15_12354</name>
</gene>
<organism evidence="2 3">
    <name type="scientific">Xylophilus ampelinus</name>
    <dbReference type="NCBI Taxonomy" id="54067"/>
    <lineage>
        <taxon>Bacteria</taxon>
        <taxon>Pseudomonadati</taxon>
        <taxon>Pseudomonadota</taxon>
        <taxon>Betaproteobacteria</taxon>
        <taxon>Burkholderiales</taxon>
        <taxon>Xylophilus</taxon>
    </lineage>
</organism>
<dbReference type="InterPro" id="IPR026353">
    <property type="entry name" value="Hypoxan-DNA_Glyclase"/>
</dbReference>
<dbReference type="SUPFAM" id="SSF52141">
    <property type="entry name" value="Uracil-DNA glycosylase-like"/>
    <property type="match status" value="1"/>
</dbReference>
<dbReference type="AlphaFoldDB" id="A0A318SF73"/>
<dbReference type="EMBL" id="QJTC01000023">
    <property type="protein sequence ID" value="PYE74911.1"/>
    <property type="molecule type" value="Genomic_DNA"/>
</dbReference>
<feature type="domain" description="Uracil-DNA glycosylase-like" evidence="1">
    <location>
        <begin position="7"/>
        <end position="165"/>
    </location>
</feature>
<dbReference type="InterPro" id="IPR036895">
    <property type="entry name" value="Uracil-DNA_glycosylase-like_sf"/>
</dbReference>
<dbReference type="Gene3D" id="3.40.470.10">
    <property type="entry name" value="Uracil-DNA glycosylase-like domain"/>
    <property type="match status" value="1"/>
</dbReference>
<dbReference type="Pfam" id="PF03167">
    <property type="entry name" value="UDG"/>
    <property type="match status" value="1"/>
</dbReference>
<dbReference type="SMART" id="SM00987">
    <property type="entry name" value="UreE_C"/>
    <property type="match status" value="1"/>
</dbReference>
<evidence type="ECO:0000313" key="3">
    <source>
        <dbReference type="Proteomes" id="UP000247540"/>
    </source>
</evidence>
<protein>
    <submittedName>
        <fullName evidence="2">G/U mismatch-specific uracil-DNA glycosylase</fullName>
    </submittedName>
</protein>
<comment type="caution">
    <text evidence="2">The sequence shown here is derived from an EMBL/GenBank/DDBJ whole genome shotgun (WGS) entry which is preliminary data.</text>
</comment>
<evidence type="ECO:0000259" key="1">
    <source>
        <dbReference type="SMART" id="SM00986"/>
    </source>
</evidence>